<sequence length="1753" mass="197581">MSTWNLGIHDVSEQEQAFKDKIASKDGHIAALETKLMKHTQEMQELRDAYDENLRKLADETNRALQLEADLNTRSEALRDEKISSQNLVQALAAARETIKKRDTDAMETHANLESVSHLSDTHKARVEKLEREKATLEARVRELNAQPTTVPQTPSHQWHPHRSRSRSPSVSSERITSLEQELSGVRSLLSQRELDIGLANDKVSAMQSEVVRLGNERTAAERSLQRKLAEVRASLEEKEKELRDVQEILGNGSREQELEQRIEEDEAKMLALEQGFRADESKLRATIRELSDKLKAETQRIGEPEVRLIELIREKKEALDELENTRQEIANLKKTLALRDVQLRERTSTEVSASDSRNDLMEVDDQAAANVARLLAAISRLRTERDNLRTSFDFLHNESKFEIEALNAKLAVKTESIVQLHAELASLTTQVIQMTIGREAAHTSKETYMRRLDLAVTASAIVIQNLHSYTGTLEQRIIDAESSYSGTAEHLVVARQTLTDVDGSLKDLQEKVDDTVLCLEHTTGQRDDLLTQLERKESEIDEVRAELKGVQETRNQFKQQLDTVETKCGALTSQLSSLASELSAAQNSLLSQLEGNKEINQLQVGFKEAQESRDHFKQQLWAVTSERDRFALKLDDLESELLAAQNKFREAESDFSSRLTTKECELTQIKAAFKDLEILHDQFKQQLHVAKSERDTLIIQLANLESEFSAARDNMEQTVIRCTHLESELSAAQEKLQRTENSFQEAEASAKEAEASRDYLKRQLDNVDSERGSLNLQLANLETELSTTRDSLKEAESRYSDLQFHQLDMMSETDATRMLQRELMEERERVGRRDDFIRMLQHDIQRMETNLRLQEERLGEMALEMEILSAAKDAMVDDCADAREARDGAIARLEILEVEMETRSEEANQAVEALIGVVMKTVVSARNRVRTESDGARVPRDALVALEAKYEKLRKILQEQESLIDSKTDIEEELRQTTVALAISQVGLGRALLDIRDMVEQKAILEQDIKNRQEEIDQNLIERDALEQQIRSLQEETASTANEYAARTTQLEQKIQDLQTTMSSTEASHLDTITELVRSKEDLEENLERTQRSLLESSSNDDVTRIQEQHALVLDETRTRLLESQQELNALRSSHAAREQGLEDSLANALKAVSSLEEQLAKNLEELGHRTLRHEEAMHLRGELLQETTRLQSELDTASSQRRNLEATCEDLQASLDRVSKELAGIQDQHQVLIDETTEQFSVVRLQLEDDVAELQSKLEGQSRELTNAAEETTRLARQLEQVVDNRVADKAKFENDLRVAELQRNDAEAAFKELQQEMDVIQSRLEQFNQELETLQEEKSSLQEDMTALEADNQRSISLVRFLESQVKESEAKITSLTELLEHTQADLARSEKAAKAAEVNLSIQSAQHNREMSDLTRQLATLRAQPNLQKALSELEERNNEMEELLRNKCAEIEENDDRALEMLKENKKLTTKVESLTRKLLNLQTKLAAAKASIPTAPQPVEASIPALAPVPASASNSRNPATRPRPTTPKNPSAVLPVPAGPAWVAAVPTYVPSPISNARTTIQRTVSGPSSLARPKTPERRATQVPTIRSKTPDRRVTQPPPVFKARTPERRHVSSPPETLSPPSTIGKKRRAPDDFEVCESLPPQGFTVDSLPSRETGGGTTTTPRVRRVLNNLQSGFTPVRSQNRQMVSMPSPKRLMMSTSSSASPVIADVTNSPRGQSSKAKRSWLGKIRAGSSSQARPGDELA</sequence>
<evidence type="ECO:0000313" key="5">
    <source>
        <dbReference type="Proteomes" id="UP000717328"/>
    </source>
</evidence>
<name>A0A9P7G030_9AGAR</name>
<dbReference type="PANTHER" id="PTHR18870:SF9">
    <property type="entry name" value="PROTEIN TAG-278-RELATED"/>
    <property type="match status" value="1"/>
</dbReference>
<feature type="compositionally biased region" description="Polar residues" evidence="3">
    <location>
        <begin position="1567"/>
        <end position="1576"/>
    </location>
</feature>
<feature type="coiled-coil region" evidence="2">
    <location>
        <begin position="222"/>
        <end position="340"/>
    </location>
</feature>
<protein>
    <submittedName>
        <fullName evidence="4">Uncharacterized protein</fullName>
    </submittedName>
</protein>
<reference evidence="4" key="2">
    <citation type="submission" date="2021-10" db="EMBL/GenBank/DDBJ databases">
        <title>Phylogenomics reveals ancestral predisposition of the termite-cultivated fungus Termitomyces towards a domesticated lifestyle.</title>
        <authorList>
            <person name="Auxier B."/>
            <person name="Grum-Grzhimaylo A."/>
            <person name="Cardenas M.E."/>
            <person name="Lodge J.D."/>
            <person name="Laessoe T."/>
            <person name="Pedersen O."/>
            <person name="Smith M.E."/>
            <person name="Kuyper T.W."/>
            <person name="Franco-Molano E.A."/>
            <person name="Baroni T.J."/>
            <person name="Aanen D.K."/>
        </authorList>
    </citation>
    <scope>NUCLEOTIDE SEQUENCE</scope>
    <source>
        <strain evidence="4">D49</strain>
    </source>
</reference>
<feature type="region of interest" description="Disordered" evidence="3">
    <location>
        <begin position="141"/>
        <end position="178"/>
    </location>
</feature>
<evidence type="ECO:0000256" key="1">
    <source>
        <dbReference type="ARBA" id="ARBA00023054"/>
    </source>
</evidence>
<evidence type="ECO:0000256" key="3">
    <source>
        <dbReference type="SAM" id="MobiDB-lite"/>
    </source>
</evidence>
<feature type="coiled-coil region" evidence="2">
    <location>
        <begin position="29"/>
        <end position="63"/>
    </location>
</feature>
<feature type="coiled-coil region" evidence="2">
    <location>
        <begin position="996"/>
        <end position="1497"/>
    </location>
</feature>
<feature type="region of interest" description="Disordered" evidence="3">
    <location>
        <begin position="1515"/>
        <end position="1539"/>
    </location>
</feature>
<keyword evidence="5" id="KW-1185">Reference proteome</keyword>
<feature type="coiled-coil region" evidence="2">
    <location>
        <begin position="688"/>
        <end position="799"/>
    </location>
</feature>
<reference evidence="4" key="1">
    <citation type="submission" date="2021-02" db="EMBL/GenBank/DDBJ databases">
        <authorList>
            <person name="Nieuwenhuis M."/>
            <person name="Van De Peppel L.J.J."/>
        </authorList>
    </citation>
    <scope>NUCLEOTIDE SEQUENCE</scope>
    <source>
        <strain evidence="4">D49</strain>
    </source>
</reference>
<proteinExistence type="predicted"/>
<feature type="coiled-coil region" evidence="2">
    <location>
        <begin position="838"/>
        <end position="914"/>
    </location>
</feature>
<dbReference type="Gene3D" id="1.10.287.1490">
    <property type="match status" value="1"/>
</dbReference>
<feature type="coiled-coil region" evidence="2">
    <location>
        <begin position="628"/>
        <end position="655"/>
    </location>
</feature>
<dbReference type="PANTHER" id="PTHR18870">
    <property type="entry name" value="PROTEIN TAG-278-RELATED"/>
    <property type="match status" value="1"/>
</dbReference>
<keyword evidence="1 2" id="KW-0175">Coiled coil</keyword>
<evidence type="ECO:0000256" key="2">
    <source>
        <dbReference type="SAM" id="Coils"/>
    </source>
</evidence>
<gene>
    <name evidence="4" type="ORF">H0H81_000291</name>
</gene>
<evidence type="ECO:0000313" key="4">
    <source>
        <dbReference type="EMBL" id="KAG5638395.1"/>
    </source>
</evidence>
<feature type="compositionally biased region" description="Low complexity" evidence="3">
    <location>
        <begin position="1621"/>
        <end position="1632"/>
    </location>
</feature>
<dbReference type="SUPFAM" id="SSF57997">
    <property type="entry name" value="Tropomyosin"/>
    <property type="match status" value="2"/>
</dbReference>
<feature type="compositionally biased region" description="Polar residues" evidence="3">
    <location>
        <begin position="1706"/>
        <end position="1728"/>
    </location>
</feature>
<dbReference type="Gene3D" id="1.20.5.340">
    <property type="match status" value="1"/>
</dbReference>
<dbReference type="Proteomes" id="UP000717328">
    <property type="component" value="Unassembled WGS sequence"/>
</dbReference>
<feature type="region of interest" description="Disordered" evidence="3">
    <location>
        <begin position="1650"/>
        <end position="1672"/>
    </location>
</feature>
<dbReference type="EMBL" id="JABCKI010005765">
    <property type="protein sequence ID" value="KAG5638395.1"/>
    <property type="molecule type" value="Genomic_DNA"/>
</dbReference>
<feature type="coiled-coil region" evidence="2">
    <location>
        <begin position="520"/>
        <end position="568"/>
    </location>
</feature>
<feature type="compositionally biased region" description="Low complexity" evidence="3">
    <location>
        <begin position="1520"/>
        <end position="1539"/>
    </location>
</feature>
<organism evidence="4 5">
    <name type="scientific">Sphagnurus paluster</name>
    <dbReference type="NCBI Taxonomy" id="117069"/>
    <lineage>
        <taxon>Eukaryota</taxon>
        <taxon>Fungi</taxon>
        <taxon>Dikarya</taxon>
        <taxon>Basidiomycota</taxon>
        <taxon>Agaricomycotina</taxon>
        <taxon>Agaricomycetes</taxon>
        <taxon>Agaricomycetidae</taxon>
        <taxon>Agaricales</taxon>
        <taxon>Tricholomatineae</taxon>
        <taxon>Lyophyllaceae</taxon>
        <taxon>Sphagnurus</taxon>
    </lineage>
</organism>
<comment type="caution">
    <text evidence="4">The sequence shown here is derived from an EMBL/GenBank/DDBJ whole genome shotgun (WGS) entry which is preliminary data.</text>
</comment>
<dbReference type="OrthoDB" id="10255344at2759"/>
<feature type="region of interest" description="Disordered" evidence="3">
    <location>
        <begin position="1567"/>
        <end position="1638"/>
    </location>
</feature>
<accession>A0A9P7G030</accession>
<feature type="region of interest" description="Disordered" evidence="3">
    <location>
        <begin position="1703"/>
        <end position="1753"/>
    </location>
</feature>